<evidence type="ECO:0000256" key="7">
    <source>
        <dbReference type="ARBA" id="ARBA00022692"/>
    </source>
</evidence>
<keyword evidence="6" id="KW-0679">Respiratory chain</keyword>
<evidence type="ECO:0000256" key="8">
    <source>
        <dbReference type="ARBA" id="ARBA00022792"/>
    </source>
</evidence>
<comment type="similarity">
    <text evidence="2">Belongs to the complex I subunit 2 family.</text>
</comment>
<evidence type="ECO:0000256" key="15">
    <source>
        <dbReference type="ARBA" id="ARBA00023136"/>
    </source>
</evidence>
<evidence type="ECO:0000256" key="3">
    <source>
        <dbReference type="ARBA" id="ARBA00012944"/>
    </source>
</evidence>
<dbReference type="PANTHER" id="PTHR46552:SF1">
    <property type="entry name" value="NADH-UBIQUINONE OXIDOREDUCTASE CHAIN 2"/>
    <property type="match status" value="1"/>
</dbReference>
<evidence type="ECO:0000256" key="12">
    <source>
        <dbReference type="ARBA" id="ARBA00023027"/>
    </source>
</evidence>
<keyword evidence="11 18" id="KW-1133">Transmembrane helix</keyword>
<evidence type="ECO:0000256" key="1">
    <source>
        <dbReference type="ARBA" id="ARBA00004448"/>
    </source>
</evidence>
<feature type="transmembrane region" description="Helical" evidence="18">
    <location>
        <begin position="311"/>
        <end position="333"/>
    </location>
</feature>
<dbReference type="GO" id="GO:0005743">
    <property type="term" value="C:mitochondrial inner membrane"/>
    <property type="evidence" value="ECO:0007669"/>
    <property type="project" value="UniProtKB-SubCell"/>
</dbReference>
<keyword evidence="15 18" id="KW-0472">Membrane</keyword>
<keyword evidence="12" id="KW-0520">NAD</keyword>
<keyword evidence="5" id="KW-0813">Transport</keyword>
<feature type="transmembrane region" description="Helical" evidence="18">
    <location>
        <begin position="74"/>
        <end position="92"/>
    </location>
</feature>
<evidence type="ECO:0000256" key="2">
    <source>
        <dbReference type="ARBA" id="ARBA00007012"/>
    </source>
</evidence>
<feature type="transmembrane region" description="Helical" evidence="18">
    <location>
        <begin position="123"/>
        <end position="142"/>
    </location>
</feature>
<dbReference type="InterPro" id="IPR001750">
    <property type="entry name" value="ND/Mrp_TM"/>
</dbReference>
<gene>
    <name evidence="20" type="primary">nad2</name>
</gene>
<feature type="domain" description="NADH:quinone oxidoreductase/Mrp antiporter transmembrane" evidence="19">
    <location>
        <begin position="100"/>
        <end position="280"/>
    </location>
</feature>
<evidence type="ECO:0000256" key="6">
    <source>
        <dbReference type="ARBA" id="ARBA00022660"/>
    </source>
</evidence>
<feature type="transmembrane region" description="Helical" evidence="18">
    <location>
        <begin position="238"/>
        <end position="256"/>
    </location>
</feature>
<dbReference type="GO" id="GO:0006120">
    <property type="term" value="P:mitochondrial electron transport, NADH to ubiquinone"/>
    <property type="evidence" value="ECO:0007669"/>
    <property type="project" value="TreeGrafter"/>
</dbReference>
<dbReference type="PANTHER" id="PTHR46552">
    <property type="entry name" value="NADH-UBIQUINONE OXIDOREDUCTASE CHAIN 2"/>
    <property type="match status" value="1"/>
</dbReference>
<dbReference type="InterPro" id="IPR050175">
    <property type="entry name" value="Complex_I_Subunit_2"/>
</dbReference>
<comment type="subcellular location">
    <subcellularLocation>
        <location evidence="1">Mitochondrion inner membrane</location>
        <topology evidence="1">Multi-pass membrane protein</topology>
    </subcellularLocation>
</comment>
<dbReference type="EMBL" id="MK721541">
    <property type="protein sequence ID" value="QDO71845.1"/>
    <property type="molecule type" value="Genomic_DNA"/>
</dbReference>
<dbReference type="AlphaFoldDB" id="A0A516EZB2"/>
<comment type="catalytic activity">
    <reaction evidence="17">
        <text>a ubiquinone + NADH + 5 H(+)(in) = a ubiquinol + NAD(+) + 4 H(+)(out)</text>
        <dbReference type="Rhea" id="RHEA:29091"/>
        <dbReference type="Rhea" id="RHEA-COMP:9565"/>
        <dbReference type="Rhea" id="RHEA-COMP:9566"/>
        <dbReference type="ChEBI" id="CHEBI:15378"/>
        <dbReference type="ChEBI" id="CHEBI:16389"/>
        <dbReference type="ChEBI" id="CHEBI:17976"/>
        <dbReference type="ChEBI" id="CHEBI:57540"/>
        <dbReference type="ChEBI" id="CHEBI:57945"/>
        <dbReference type="EC" id="7.1.1.2"/>
    </reaction>
</comment>
<keyword evidence="7 18" id="KW-0812">Transmembrane</keyword>
<keyword evidence="8" id="KW-0999">Mitochondrion inner membrane</keyword>
<evidence type="ECO:0000256" key="5">
    <source>
        <dbReference type="ARBA" id="ARBA00022448"/>
    </source>
</evidence>
<evidence type="ECO:0000313" key="20">
    <source>
        <dbReference type="EMBL" id="QDO71845.1"/>
    </source>
</evidence>
<feature type="transmembrane region" description="Helical" evidence="18">
    <location>
        <begin position="208"/>
        <end position="226"/>
    </location>
</feature>
<name>A0A516EZB2_9BIVA</name>
<dbReference type="EC" id="7.1.1.2" evidence="3"/>
<dbReference type="GO" id="GO:0008137">
    <property type="term" value="F:NADH dehydrogenase (ubiquinone) activity"/>
    <property type="evidence" value="ECO:0007669"/>
    <property type="project" value="UniProtKB-EC"/>
</dbReference>
<evidence type="ECO:0000256" key="18">
    <source>
        <dbReference type="SAM" id="Phobius"/>
    </source>
</evidence>
<evidence type="ECO:0000256" key="11">
    <source>
        <dbReference type="ARBA" id="ARBA00022989"/>
    </source>
</evidence>
<feature type="transmembrane region" description="Helical" evidence="18">
    <location>
        <begin position="148"/>
        <end position="172"/>
    </location>
</feature>
<evidence type="ECO:0000256" key="14">
    <source>
        <dbReference type="ARBA" id="ARBA00023128"/>
    </source>
</evidence>
<keyword evidence="9" id="KW-1278">Translocase</keyword>
<evidence type="ECO:0000256" key="4">
    <source>
        <dbReference type="ARBA" id="ARBA00021008"/>
    </source>
</evidence>
<reference evidence="20" key="1">
    <citation type="journal article" date="2019" name="Mol. Phylogenet. Evol.">
        <title>A mitochondrial genome phylogeny of Mytilidae (Bivalvia: Mytilida).</title>
        <authorList>
            <person name="Lee Y."/>
            <person name="Kwak H."/>
            <person name="Shin J."/>
            <person name="Kim S.C."/>
            <person name="Kim T."/>
            <person name="Park J.K."/>
        </authorList>
    </citation>
    <scope>NUCLEOTIDE SEQUENCE</scope>
</reference>
<proteinExistence type="inferred from homology"/>
<geneLocation type="mitochondrion" evidence="20"/>
<sequence>MMSKLKFIFEKLFSFSFLNAVSPIVFVGMFFVVFGTIVSIFSSSWLGVWLGMEINLLNFMVLMNPEGAFVVEPAVKYFVVQCLGSNFILMGFLLSELYVNSFFNMLVLFGLVLKSGVSPFHSWLPSVVSSSSWFVGMWVLTWQKLAPFVFMGWFMSNFLVVLSVTLLSLVGGVGGLNQHGVRNLLAYSSFVHSAWMILALTSSFWIFIMYWVVYCFSVGLVFWSCGSSGKHYLKSKGRFMWASFGVLMLMGLPPFLGFTCKILVFLSVNSYAIFVCVIGSLISMKYYLTFSYSLILGSQMFTYWSKTIENAWSVFLVVMLNFFGFFVMGIFLFM</sequence>
<organism evidence="20">
    <name type="scientific">Brachidontes mutabilis</name>
    <dbReference type="NCBI Taxonomy" id="221498"/>
    <lineage>
        <taxon>Eukaryota</taxon>
        <taxon>Metazoa</taxon>
        <taxon>Spiralia</taxon>
        <taxon>Lophotrochozoa</taxon>
        <taxon>Mollusca</taxon>
        <taxon>Bivalvia</taxon>
        <taxon>Autobranchia</taxon>
        <taxon>Pteriomorphia</taxon>
        <taxon>Mytilida</taxon>
        <taxon>Mytiloidea</taxon>
        <taxon>Mytilidae</taxon>
        <taxon>Brachidontinae</taxon>
        <taxon>Brachidontes</taxon>
    </lineage>
</organism>
<evidence type="ECO:0000256" key="13">
    <source>
        <dbReference type="ARBA" id="ARBA00023075"/>
    </source>
</evidence>
<keyword evidence="10" id="KW-0249">Electron transport</keyword>
<accession>A0A516EZB2</accession>
<evidence type="ECO:0000256" key="17">
    <source>
        <dbReference type="ARBA" id="ARBA00049551"/>
    </source>
</evidence>
<feature type="transmembrane region" description="Helical" evidence="18">
    <location>
        <begin position="262"/>
        <end position="282"/>
    </location>
</feature>
<evidence type="ECO:0000256" key="9">
    <source>
        <dbReference type="ARBA" id="ARBA00022967"/>
    </source>
</evidence>
<evidence type="ECO:0000259" key="19">
    <source>
        <dbReference type="Pfam" id="PF00361"/>
    </source>
</evidence>
<evidence type="ECO:0000256" key="16">
    <source>
        <dbReference type="ARBA" id="ARBA00031028"/>
    </source>
</evidence>
<feature type="transmembrane region" description="Helical" evidence="18">
    <location>
        <begin position="12"/>
        <end position="38"/>
    </location>
</feature>
<keyword evidence="14 20" id="KW-0496">Mitochondrion</keyword>
<protein>
    <recommendedName>
        <fullName evidence="4">NADH-ubiquinone oxidoreductase chain 2</fullName>
        <ecNumber evidence="3">7.1.1.2</ecNumber>
    </recommendedName>
    <alternativeName>
        <fullName evidence="16">NADH dehydrogenase subunit 2</fullName>
    </alternativeName>
</protein>
<keyword evidence="13" id="KW-0830">Ubiquinone</keyword>
<feature type="transmembrane region" description="Helical" evidence="18">
    <location>
        <begin position="44"/>
        <end position="62"/>
    </location>
</feature>
<evidence type="ECO:0000256" key="10">
    <source>
        <dbReference type="ARBA" id="ARBA00022982"/>
    </source>
</evidence>
<dbReference type="Pfam" id="PF00361">
    <property type="entry name" value="Proton_antipo_M"/>
    <property type="match status" value="1"/>
</dbReference>